<evidence type="ECO:0000313" key="2">
    <source>
        <dbReference type="EMBL" id="MBM7840063.1"/>
    </source>
</evidence>
<proteinExistence type="predicted"/>
<dbReference type="PROSITE" id="PS51186">
    <property type="entry name" value="GNAT"/>
    <property type="match status" value="1"/>
</dbReference>
<dbReference type="Gene3D" id="3.40.630.30">
    <property type="match status" value="1"/>
</dbReference>
<accession>A0ABS2SWZ2</accession>
<keyword evidence="3" id="KW-1185">Reference proteome</keyword>
<evidence type="ECO:0000313" key="3">
    <source>
        <dbReference type="Proteomes" id="UP001179280"/>
    </source>
</evidence>
<dbReference type="InterPro" id="IPR000182">
    <property type="entry name" value="GNAT_dom"/>
</dbReference>
<dbReference type="SUPFAM" id="SSF55729">
    <property type="entry name" value="Acyl-CoA N-acyltransferases (Nat)"/>
    <property type="match status" value="1"/>
</dbReference>
<dbReference type="Proteomes" id="UP001179280">
    <property type="component" value="Unassembled WGS sequence"/>
</dbReference>
<name>A0ABS2SWZ2_9BACI</name>
<sequence length="271" mass="30384">MIRILTSDDKESCLQFLKQKAAENLFIIGDIEAFGFDQDFQKIWGEFNQDNQLIAILLKYYSNYIPFAKGPFDAKGFASIMGKDDHFEAMSGLKEVTEAIEPHLKTAKSKRQLYYAKCSQLENNQRVDTSSIELASVADAEGLLCFLKEIPEFANSIPTTIKKKQEDLANGFSRATVIKQDGRIVASASTTAENSASAMIVGVATLQTHKRKGYATACVYQLCSKLFSEGKEACLFYDNPEAGIIYKRIGFEDIDRWVMYQFDKEYVASGI</sequence>
<dbReference type="EMBL" id="JAFBCV010000011">
    <property type="protein sequence ID" value="MBM7840063.1"/>
    <property type="molecule type" value="Genomic_DNA"/>
</dbReference>
<dbReference type="InterPro" id="IPR027365">
    <property type="entry name" value="GNAT_acetyltra_YdfB-like"/>
</dbReference>
<protein>
    <submittedName>
        <fullName evidence="2">GNAT family acetyltransferase</fullName>
    </submittedName>
</protein>
<evidence type="ECO:0000259" key="1">
    <source>
        <dbReference type="PROSITE" id="PS51186"/>
    </source>
</evidence>
<comment type="caution">
    <text evidence="2">The sequence shown here is derived from an EMBL/GenBank/DDBJ whole genome shotgun (WGS) entry which is preliminary data.</text>
</comment>
<dbReference type="RefSeq" id="WP_204467487.1">
    <property type="nucleotide sequence ID" value="NZ_JAFBCV010000011.1"/>
</dbReference>
<organism evidence="2 3">
    <name type="scientific">Shouchella xiaoxiensis</name>
    <dbReference type="NCBI Taxonomy" id="766895"/>
    <lineage>
        <taxon>Bacteria</taxon>
        <taxon>Bacillati</taxon>
        <taxon>Bacillota</taxon>
        <taxon>Bacilli</taxon>
        <taxon>Bacillales</taxon>
        <taxon>Bacillaceae</taxon>
        <taxon>Shouchella</taxon>
    </lineage>
</organism>
<reference evidence="2" key="1">
    <citation type="submission" date="2021-01" db="EMBL/GenBank/DDBJ databases">
        <title>Genomic Encyclopedia of Type Strains, Phase IV (KMG-IV): sequencing the most valuable type-strain genomes for metagenomic binning, comparative biology and taxonomic classification.</title>
        <authorList>
            <person name="Goeker M."/>
        </authorList>
    </citation>
    <scope>NUCLEOTIDE SEQUENCE</scope>
    <source>
        <strain evidence="2">DSM 21943</strain>
    </source>
</reference>
<gene>
    <name evidence="2" type="ORF">JOC54_003343</name>
</gene>
<feature type="domain" description="N-acetyltransferase" evidence="1">
    <location>
        <begin position="130"/>
        <end position="271"/>
    </location>
</feature>
<dbReference type="Pfam" id="PF12746">
    <property type="entry name" value="GNAT_acetyltran"/>
    <property type="match status" value="1"/>
</dbReference>
<dbReference type="InterPro" id="IPR016181">
    <property type="entry name" value="Acyl_CoA_acyltransferase"/>
</dbReference>